<comment type="caution">
    <text evidence="2">The sequence shown here is derived from an EMBL/GenBank/DDBJ whole genome shotgun (WGS) entry which is preliminary data.</text>
</comment>
<protein>
    <submittedName>
        <fullName evidence="2">Uncharacterized protein</fullName>
    </submittedName>
</protein>
<keyword evidence="3" id="KW-1185">Reference proteome</keyword>
<evidence type="ECO:0000313" key="2">
    <source>
        <dbReference type="EMBL" id="KAK2093822.1"/>
    </source>
</evidence>
<proteinExistence type="predicted"/>
<organism evidence="2 3">
    <name type="scientific">Saguinus oedipus</name>
    <name type="common">Cotton-top tamarin</name>
    <name type="synonym">Oedipomidas oedipus</name>
    <dbReference type="NCBI Taxonomy" id="9490"/>
    <lineage>
        <taxon>Eukaryota</taxon>
        <taxon>Metazoa</taxon>
        <taxon>Chordata</taxon>
        <taxon>Craniata</taxon>
        <taxon>Vertebrata</taxon>
        <taxon>Euteleostomi</taxon>
        <taxon>Mammalia</taxon>
        <taxon>Eutheria</taxon>
        <taxon>Euarchontoglires</taxon>
        <taxon>Primates</taxon>
        <taxon>Haplorrhini</taxon>
        <taxon>Platyrrhini</taxon>
        <taxon>Cebidae</taxon>
        <taxon>Callitrichinae</taxon>
        <taxon>Saguinus</taxon>
    </lineage>
</organism>
<evidence type="ECO:0000313" key="3">
    <source>
        <dbReference type="Proteomes" id="UP001266305"/>
    </source>
</evidence>
<feature type="region of interest" description="Disordered" evidence="1">
    <location>
        <begin position="1"/>
        <end position="31"/>
    </location>
</feature>
<name>A0ABQ9U9U5_SAGOE</name>
<dbReference type="Proteomes" id="UP001266305">
    <property type="component" value="Unassembled WGS sequence"/>
</dbReference>
<reference evidence="2 3" key="1">
    <citation type="submission" date="2023-05" db="EMBL/GenBank/DDBJ databases">
        <title>B98-5 Cell Line De Novo Hybrid Assembly: An Optical Mapping Approach.</title>
        <authorList>
            <person name="Kananen K."/>
            <person name="Auerbach J.A."/>
            <person name="Kautto E."/>
            <person name="Blachly J.S."/>
        </authorList>
    </citation>
    <scope>NUCLEOTIDE SEQUENCE [LARGE SCALE GENOMIC DNA]</scope>
    <source>
        <strain evidence="2">B95-8</strain>
        <tissue evidence="2">Cell line</tissue>
    </source>
</reference>
<sequence>MVSNRRMKHKRQMQDSQLNSPVSGSLHVPSTFHSPSSGLANGLQVLSPWAPLRGGGPGSDAALWLFMGSLPSGTRGLGLCVGFLLRAASGVPPPQAQEVACRRWDQPCPWGPGACVCHQRQVIHIEEGPLTPCLPPTLSVQIGSGAYLQDSAVLSTSWWDLSP</sequence>
<dbReference type="EMBL" id="JASSZA010000014">
    <property type="protein sequence ID" value="KAK2093822.1"/>
    <property type="molecule type" value="Genomic_DNA"/>
</dbReference>
<feature type="compositionally biased region" description="Polar residues" evidence="1">
    <location>
        <begin position="14"/>
        <end position="23"/>
    </location>
</feature>
<feature type="compositionally biased region" description="Basic residues" evidence="1">
    <location>
        <begin position="1"/>
        <end position="11"/>
    </location>
</feature>
<evidence type="ECO:0000256" key="1">
    <source>
        <dbReference type="SAM" id="MobiDB-lite"/>
    </source>
</evidence>
<gene>
    <name evidence="2" type="ORF">P7K49_027560</name>
</gene>
<accession>A0ABQ9U9U5</accession>